<evidence type="ECO:0000313" key="1">
    <source>
        <dbReference type="EMBL" id="CAD8418711.1"/>
    </source>
</evidence>
<protein>
    <submittedName>
        <fullName evidence="1">Uncharacterized protein</fullName>
    </submittedName>
</protein>
<proteinExistence type="predicted"/>
<dbReference type="EMBL" id="HBEL01031765">
    <property type="protein sequence ID" value="CAD8418711.1"/>
    <property type="molecule type" value="Transcribed_RNA"/>
</dbReference>
<dbReference type="AlphaFoldDB" id="A0A7S0CBZ5"/>
<name>A0A7S0CBZ5_9STRA</name>
<organism evidence="1">
    <name type="scientific">Proboscia inermis</name>
    <dbReference type="NCBI Taxonomy" id="420281"/>
    <lineage>
        <taxon>Eukaryota</taxon>
        <taxon>Sar</taxon>
        <taxon>Stramenopiles</taxon>
        <taxon>Ochrophyta</taxon>
        <taxon>Bacillariophyta</taxon>
        <taxon>Coscinodiscophyceae</taxon>
        <taxon>Rhizosoleniophycidae</taxon>
        <taxon>Rhizosoleniales</taxon>
        <taxon>Rhizosoleniaceae</taxon>
        <taxon>Proboscia</taxon>
    </lineage>
</organism>
<reference evidence="1" key="1">
    <citation type="submission" date="2021-01" db="EMBL/GenBank/DDBJ databases">
        <authorList>
            <person name="Corre E."/>
            <person name="Pelletier E."/>
            <person name="Niang G."/>
            <person name="Scheremetjew M."/>
            <person name="Finn R."/>
            <person name="Kale V."/>
            <person name="Holt S."/>
            <person name="Cochrane G."/>
            <person name="Meng A."/>
            <person name="Brown T."/>
            <person name="Cohen L."/>
        </authorList>
    </citation>
    <scope>NUCLEOTIDE SEQUENCE</scope>
    <source>
        <strain evidence="1">CCAP1064/1</strain>
    </source>
</reference>
<gene>
    <name evidence="1" type="ORF">PINE0816_LOCUS14846</name>
</gene>
<accession>A0A7S0CBZ5</accession>
<sequence length="314" mass="35730">MRPTLDTPLPKLATISKEFHCSRTGSSGSTLRIKNIVSRLQVLGDGYNVSHSGIDEECERELEREVEEEEEVMVEYARRDARTEDDWDYSSILRSRFCKDIATSVHPLAKVIQNFVSNKHVANIEWSDKVYCTKNFVHTIVLNSENDGLDDVLRIPDCFIRFQCGEILLLSDREGALVLPLLLGKRRTEKSSTAMPYFGHHAFETTTYFPFLRVCSCPKHPGKLDAKDSCSLKLFNGDTMYPGNFSQTLKEMLSHRSNETVTSDCSNISMTLASGEPEAFVERRGKKRDYDMSDLERTSEMIACEMDARKITIK</sequence>